<evidence type="ECO:0000313" key="3">
    <source>
        <dbReference type="Proteomes" id="UP000019116"/>
    </source>
</evidence>
<dbReference type="Gramene" id="TraesSYM6B03G03464220.1">
    <property type="protein sequence ID" value="TraesSYM6B03G03464220.1"/>
    <property type="gene ID" value="TraesSYM6B03G03464220"/>
</dbReference>
<reference evidence="2" key="2">
    <citation type="submission" date="2018-10" db="UniProtKB">
        <authorList>
            <consortium name="EnsemblPlants"/>
        </authorList>
    </citation>
    <scope>IDENTIFICATION</scope>
</reference>
<dbReference type="Gramene" id="TraesCLE_scaffold_002678_01G000200.1">
    <property type="protein sequence ID" value="TraesCLE_scaffold_002678_01G000200.1"/>
    <property type="gene ID" value="TraesCLE_scaffold_002678_01G000200"/>
</dbReference>
<dbReference type="Gramene" id="TraesARI6B03G03475190.1">
    <property type="protein sequence ID" value="TraesARI6B03G03475190.1"/>
    <property type="gene ID" value="TraesARI6B03G03475190"/>
</dbReference>
<organism evidence="2">
    <name type="scientific">Triticum aestivum</name>
    <name type="common">Wheat</name>
    <dbReference type="NCBI Taxonomy" id="4565"/>
    <lineage>
        <taxon>Eukaryota</taxon>
        <taxon>Viridiplantae</taxon>
        <taxon>Streptophyta</taxon>
        <taxon>Embryophyta</taxon>
        <taxon>Tracheophyta</taxon>
        <taxon>Spermatophyta</taxon>
        <taxon>Magnoliopsida</taxon>
        <taxon>Liliopsida</taxon>
        <taxon>Poales</taxon>
        <taxon>Poaceae</taxon>
        <taxon>BOP clade</taxon>
        <taxon>Pooideae</taxon>
        <taxon>Triticodae</taxon>
        <taxon>Triticeae</taxon>
        <taxon>Triticinae</taxon>
        <taxon>Triticum</taxon>
    </lineage>
</organism>
<dbReference type="Gramene" id="TraesCS6B02G219900.1">
    <property type="protein sequence ID" value="TraesCS6B02G219900.1"/>
    <property type="gene ID" value="TraesCS6B02G219900"/>
</dbReference>
<dbReference type="Gramene" id="TraesROB_scaffold_072081_01G000100.1">
    <property type="protein sequence ID" value="TraesROB_scaffold_072081_01G000100.1"/>
    <property type="gene ID" value="TraesROB_scaffold_072081_01G000100"/>
</dbReference>
<evidence type="ECO:0000313" key="2">
    <source>
        <dbReference type="EnsemblPlants" id="TraesCS6B02G219900.1"/>
    </source>
</evidence>
<reference evidence="2" key="1">
    <citation type="submission" date="2018-08" db="EMBL/GenBank/DDBJ databases">
        <authorList>
            <person name="Rossello M."/>
        </authorList>
    </citation>
    <scope>NUCLEOTIDE SEQUENCE [LARGE SCALE GENOMIC DNA]</scope>
    <source>
        <strain evidence="2">cv. Chinese Spring</strain>
    </source>
</reference>
<evidence type="ECO:0000256" key="1">
    <source>
        <dbReference type="SAM" id="MobiDB-lite"/>
    </source>
</evidence>
<proteinExistence type="predicted"/>
<feature type="compositionally biased region" description="Basic and acidic residues" evidence="1">
    <location>
        <begin position="24"/>
        <end position="34"/>
    </location>
</feature>
<dbReference type="AlphaFoldDB" id="A0A3B6PLB5"/>
<protein>
    <submittedName>
        <fullName evidence="2">Uncharacterized protein</fullName>
    </submittedName>
</protein>
<dbReference type="Gramene" id="TraesNOR6B03G03553780.1">
    <property type="protein sequence ID" value="TraesNOR6B03G03553780.1"/>
    <property type="gene ID" value="TraesNOR6B03G03553780"/>
</dbReference>
<accession>A0A3B6PLB5</accession>
<dbReference type="EnsemblPlants" id="TraesCS6B02G219900.1">
    <property type="protein sequence ID" value="TraesCS6B02G219900.1"/>
    <property type="gene ID" value="TraesCS6B02G219900"/>
</dbReference>
<dbReference type="Proteomes" id="UP000019116">
    <property type="component" value="Chromosome 6B"/>
</dbReference>
<dbReference type="Gramene" id="TraesCAD_scaffold_070152_01G000100.1">
    <property type="protein sequence ID" value="TraesCAD_scaffold_070152_01G000100.1"/>
    <property type="gene ID" value="TraesCAD_scaffold_070152_01G000100"/>
</dbReference>
<feature type="region of interest" description="Disordered" evidence="1">
    <location>
        <begin position="1"/>
        <end position="63"/>
    </location>
</feature>
<dbReference type="OrthoDB" id="700413at2759"/>
<keyword evidence="3" id="KW-1185">Reference proteome</keyword>
<dbReference type="Gramene" id="TraesWEE_scaffold_000456_01G000200.1">
    <property type="protein sequence ID" value="TraesWEE_scaffold_000456_01G000200.1"/>
    <property type="gene ID" value="TraesWEE_scaffold_000456_01G000200"/>
</dbReference>
<name>A0A3B6PLB5_WHEAT</name>
<dbReference type="Gramene" id="TraesJUL6B03G03549050.1">
    <property type="protein sequence ID" value="TraesJUL6B03G03549050.1"/>
    <property type="gene ID" value="TraesJUL6B03G03549050"/>
</dbReference>
<sequence length="196" mass="22576">MRGDRTNDPVNISSDESPDSSSDEGLHMSSDERVYTSSDEVVDTSSDERAYTSSDDGVDTSSDEGMYYRMKKKKLQKTCKDVSDCPREYSIGYVPNSEADWMHSKKFMMSMCARKHLSCYVCSIKPAIRHYVCEMNKTFTKARQRMYFSTLFTEKHLMKFLSTLVDRMRINLSPGRCLIYVRLMKGVDNRAAITHN</sequence>
<dbReference type="Gramene" id="TraesCS6B03G0595200.1">
    <property type="protein sequence ID" value="TraesCS6B03G0595200.1.CDS"/>
    <property type="gene ID" value="TraesCS6B03G0595200"/>
</dbReference>